<comment type="similarity">
    <text evidence="3 10">Belongs to the thioester dehydratase family. FabZ subfamily.</text>
</comment>
<evidence type="ECO:0000256" key="3">
    <source>
        <dbReference type="ARBA" id="ARBA00009174"/>
    </source>
</evidence>
<keyword evidence="6 10" id="KW-0441">Lipid A biosynthesis</keyword>
<keyword evidence="5 10" id="KW-0444">Lipid biosynthesis</keyword>
<keyword evidence="8 10" id="KW-0456">Lyase</keyword>
<dbReference type="InterPro" id="IPR029069">
    <property type="entry name" value="HotDog_dom_sf"/>
</dbReference>
<dbReference type="NCBIfam" id="NF000582">
    <property type="entry name" value="PRK00006.1"/>
    <property type="match status" value="1"/>
</dbReference>
<dbReference type="CDD" id="cd01288">
    <property type="entry name" value="FabZ"/>
    <property type="match status" value="1"/>
</dbReference>
<dbReference type="SUPFAM" id="SSF54637">
    <property type="entry name" value="Thioesterase/thiol ester dehydrase-isomerase"/>
    <property type="match status" value="1"/>
</dbReference>
<protein>
    <recommendedName>
        <fullName evidence="10">3-hydroxyacyl-[acyl-carrier-protein] dehydratase FabZ</fullName>
        <ecNumber evidence="10">4.2.1.59</ecNumber>
    </recommendedName>
    <alternativeName>
        <fullName evidence="10">(3R)-hydroxymyristoyl-[acyl-carrier-protein] dehydratase</fullName>
        <shortName evidence="10">(3R)-hydroxymyristoyl-ACP dehydrase</shortName>
    </alternativeName>
    <alternativeName>
        <fullName evidence="10">Beta-hydroxyacyl-ACP dehydratase</fullName>
    </alternativeName>
</protein>
<comment type="subcellular location">
    <subcellularLocation>
        <location evidence="2 10">Cytoplasm</location>
    </subcellularLocation>
</comment>
<keyword evidence="12" id="KW-1185">Reference proteome</keyword>
<dbReference type="InterPro" id="IPR010084">
    <property type="entry name" value="FabZ"/>
</dbReference>
<dbReference type="Gene3D" id="3.10.129.10">
    <property type="entry name" value="Hotdog Thioesterase"/>
    <property type="match status" value="1"/>
</dbReference>
<evidence type="ECO:0000256" key="5">
    <source>
        <dbReference type="ARBA" id="ARBA00022516"/>
    </source>
</evidence>
<dbReference type="RefSeq" id="WP_203354406.1">
    <property type="nucleotide sequence ID" value="NZ_CP069127.1"/>
</dbReference>
<comment type="function">
    <text evidence="9 10">Involved in unsaturated fatty acids biosynthesis. Catalyzes the dehydration of short chain beta-hydroxyacyl-ACPs and long chain saturated and unsaturated beta-hydroxyacyl-ACPs.</text>
</comment>
<evidence type="ECO:0000256" key="4">
    <source>
        <dbReference type="ARBA" id="ARBA00022490"/>
    </source>
</evidence>
<dbReference type="NCBIfam" id="TIGR01750">
    <property type="entry name" value="fabZ"/>
    <property type="match status" value="1"/>
</dbReference>
<name>A0ABX7FM74_BRECH</name>
<evidence type="ECO:0000256" key="1">
    <source>
        <dbReference type="ARBA" id="ARBA00001055"/>
    </source>
</evidence>
<feature type="active site" evidence="10">
    <location>
        <position position="53"/>
    </location>
</feature>
<evidence type="ECO:0000256" key="10">
    <source>
        <dbReference type="HAMAP-Rule" id="MF_00406"/>
    </source>
</evidence>
<dbReference type="PANTHER" id="PTHR30272:SF1">
    <property type="entry name" value="3-HYDROXYACYL-[ACYL-CARRIER-PROTEIN] DEHYDRATASE"/>
    <property type="match status" value="1"/>
</dbReference>
<dbReference type="InterPro" id="IPR013114">
    <property type="entry name" value="FabA_FabZ"/>
</dbReference>
<proteinExistence type="inferred from homology"/>
<sequence length="152" mass="16333">MEIKAPLDIVQIQEIIPHRYPFLLVDKIVELEQGKRAVGVKNVTINEPFFQGHFPGYPVMPGVLIVEALAQVGAVAMLSMEEHQGKIGLFAGIDEFRFKDQVKPGDTLTLDVELTRVRGTVGKGQGKALVNGKVVAEGGLMFALTAGAGAHS</sequence>
<dbReference type="Pfam" id="PF07977">
    <property type="entry name" value="FabA"/>
    <property type="match status" value="1"/>
</dbReference>
<gene>
    <name evidence="10 11" type="primary">fabZ</name>
    <name evidence="11" type="ORF">JNE38_28595</name>
</gene>
<evidence type="ECO:0000256" key="9">
    <source>
        <dbReference type="ARBA" id="ARBA00025049"/>
    </source>
</evidence>
<dbReference type="EMBL" id="CP069127">
    <property type="protein sequence ID" value="QRG67348.1"/>
    <property type="molecule type" value="Genomic_DNA"/>
</dbReference>
<evidence type="ECO:0000256" key="7">
    <source>
        <dbReference type="ARBA" id="ARBA00023098"/>
    </source>
</evidence>
<reference evidence="11 12" key="1">
    <citation type="submission" date="2021-01" db="EMBL/GenBank/DDBJ databases">
        <title>Identification of strong promoters based on the transcriptome of Brevibacillus choshinensis.</title>
        <authorList>
            <person name="Yao D."/>
            <person name="Zhang K."/>
            <person name="Wu J."/>
        </authorList>
    </citation>
    <scope>NUCLEOTIDE SEQUENCE [LARGE SCALE GENOMIC DNA]</scope>
    <source>
        <strain evidence="11 12">HPD31-SP3</strain>
    </source>
</reference>
<organism evidence="11 12">
    <name type="scientific">Brevibacillus choshinensis</name>
    <dbReference type="NCBI Taxonomy" id="54911"/>
    <lineage>
        <taxon>Bacteria</taxon>
        <taxon>Bacillati</taxon>
        <taxon>Bacillota</taxon>
        <taxon>Bacilli</taxon>
        <taxon>Bacillales</taxon>
        <taxon>Paenibacillaceae</taxon>
        <taxon>Brevibacillus</taxon>
    </lineage>
</organism>
<evidence type="ECO:0000313" key="11">
    <source>
        <dbReference type="EMBL" id="QRG67348.1"/>
    </source>
</evidence>
<comment type="catalytic activity">
    <reaction evidence="1 10">
        <text>a (3R)-hydroxyacyl-[ACP] = a (2E)-enoyl-[ACP] + H2O</text>
        <dbReference type="Rhea" id="RHEA:13097"/>
        <dbReference type="Rhea" id="RHEA-COMP:9925"/>
        <dbReference type="Rhea" id="RHEA-COMP:9945"/>
        <dbReference type="ChEBI" id="CHEBI:15377"/>
        <dbReference type="ChEBI" id="CHEBI:78784"/>
        <dbReference type="ChEBI" id="CHEBI:78827"/>
        <dbReference type="EC" id="4.2.1.59"/>
    </reaction>
</comment>
<dbReference type="Proteomes" id="UP000596248">
    <property type="component" value="Chromosome"/>
</dbReference>
<evidence type="ECO:0000313" key="12">
    <source>
        <dbReference type="Proteomes" id="UP000596248"/>
    </source>
</evidence>
<dbReference type="EC" id="4.2.1.59" evidence="10"/>
<accession>A0ABX7FM74</accession>
<keyword evidence="7 10" id="KW-0443">Lipid metabolism</keyword>
<dbReference type="PANTHER" id="PTHR30272">
    <property type="entry name" value="3-HYDROXYACYL-[ACYL-CARRIER-PROTEIN] DEHYDRATASE"/>
    <property type="match status" value="1"/>
</dbReference>
<dbReference type="HAMAP" id="MF_00406">
    <property type="entry name" value="FabZ"/>
    <property type="match status" value="1"/>
</dbReference>
<keyword evidence="4 10" id="KW-0963">Cytoplasm</keyword>
<evidence type="ECO:0000256" key="6">
    <source>
        <dbReference type="ARBA" id="ARBA00022556"/>
    </source>
</evidence>
<evidence type="ECO:0000256" key="2">
    <source>
        <dbReference type="ARBA" id="ARBA00004496"/>
    </source>
</evidence>
<evidence type="ECO:0000256" key="8">
    <source>
        <dbReference type="ARBA" id="ARBA00023239"/>
    </source>
</evidence>
<dbReference type="GO" id="GO:0019171">
    <property type="term" value="F:(3R)-hydroxyacyl-[acyl-carrier-protein] dehydratase activity"/>
    <property type="evidence" value="ECO:0007669"/>
    <property type="project" value="UniProtKB-EC"/>
</dbReference>